<evidence type="ECO:0008006" key="6">
    <source>
        <dbReference type="Google" id="ProtNLM"/>
    </source>
</evidence>
<evidence type="ECO:0000313" key="5">
    <source>
        <dbReference type="Proteomes" id="UP000794436"/>
    </source>
</evidence>
<organism evidence="4 5">
    <name type="scientific">Pythium oligandrum</name>
    <name type="common">Mycoparasitic fungus</name>
    <dbReference type="NCBI Taxonomy" id="41045"/>
    <lineage>
        <taxon>Eukaryota</taxon>
        <taxon>Sar</taxon>
        <taxon>Stramenopiles</taxon>
        <taxon>Oomycota</taxon>
        <taxon>Peronosporomycetes</taxon>
        <taxon>Pythiales</taxon>
        <taxon>Pythiaceae</taxon>
        <taxon>Pythium</taxon>
    </lineage>
</organism>
<name>A0A8K1C5T4_PYTOL</name>
<sequence length="361" mass="39539">MSEQAPLLKSQQERQPRGRRGLLVGLAAVVSALVGIGIYTAATAKSVIYCDTTKQEAGYIKLPNKVDDHYFYCYFESRSNPATDPFVIWLTGGPGASALYIVEQNAKHSNSSSDDVIHINLEGVAMGNPWTSPVIQVEHTKDVAKLLQETYNITLVSESQMDKISSRTNTCVELFSECQVNPKNASTCDDATDCREELMQSLAGPNRSQFDLREECAEFVEGMCSNTESLRYFKQYLNLDHNLAYVDGISDPSDKKDKVRTEFFMNFQCTSSEEALKKAEKEAKRAKKNKKTSQATPQPSEEYGVATPDTEKPSGSSNGSAGTVKNPLDKTDTSGVGGLSAMYSTAMAAWVAPTVILVLML</sequence>
<feature type="transmembrane region" description="Helical" evidence="3">
    <location>
        <begin position="21"/>
        <end position="42"/>
    </location>
</feature>
<dbReference type="Pfam" id="PF00450">
    <property type="entry name" value="Peptidase_S10"/>
    <property type="match status" value="2"/>
</dbReference>
<evidence type="ECO:0000256" key="2">
    <source>
        <dbReference type="SAM" id="MobiDB-lite"/>
    </source>
</evidence>
<dbReference type="InterPro" id="IPR029058">
    <property type="entry name" value="AB_hydrolase_fold"/>
</dbReference>
<evidence type="ECO:0000256" key="3">
    <source>
        <dbReference type="SAM" id="Phobius"/>
    </source>
</evidence>
<reference evidence="4" key="1">
    <citation type="submission" date="2019-03" db="EMBL/GenBank/DDBJ databases">
        <title>Long read genome sequence of the mycoparasitic Pythium oligandrum ATCC 38472 isolated from sugarbeet rhizosphere.</title>
        <authorList>
            <person name="Gaulin E."/>
        </authorList>
    </citation>
    <scope>NUCLEOTIDE SEQUENCE</scope>
    <source>
        <strain evidence="4">ATCC 38472_TT</strain>
    </source>
</reference>
<dbReference type="Proteomes" id="UP000794436">
    <property type="component" value="Unassembled WGS sequence"/>
</dbReference>
<accession>A0A8K1C5T4</accession>
<comment type="similarity">
    <text evidence="1">Belongs to the peptidase S10 family.</text>
</comment>
<evidence type="ECO:0000313" key="4">
    <source>
        <dbReference type="EMBL" id="TMW56989.1"/>
    </source>
</evidence>
<dbReference type="GO" id="GO:0006508">
    <property type="term" value="P:proteolysis"/>
    <property type="evidence" value="ECO:0007669"/>
    <property type="project" value="InterPro"/>
</dbReference>
<keyword evidence="3" id="KW-0812">Transmembrane</keyword>
<feature type="compositionally biased region" description="Polar residues" evidence="2">
    <location>
        <begin position="313"/>
        <end position="323"/>
    </location>
</feature>
<dbReference type="InterPro" id="IPR001563">
    <property type="entry name" value="Peptidase_S10"/>
</dbReference>
<feature type="region of interest" description="Disordered" evidence="2">
    <location>
        <begin position="278"/>
        <end position="331"/>
    </location>
</feature>
<keyword evidence="3" id="KW-1133">Transmembrane helix</keyword>
<dbReference type="Gene3D" id="3.40.50.1820">
    <property type="entry name" value="alpha/beta hydrolase"/>
    <property type="match status" value="2"/>
</dbReference>
<dbReference type="OrthoDB" id="443318at2759"/>
<dbReference type="EMBL" id="SPLM01000144">
    <property type="protein sequence ID" value="TMW56989.1"/>
    <property type="molecule type" value="Genomic_DNA"/>
</dbReference>
<comment type="caution">
    <text evidence="4">The sequence shown here is derived from an EMBL/GenBank/DDBJ whole genome shotgun (WGS) entry which is preliminary data.</text>
</comment>
<dbReference type="SUPFAM" id="SSF53474">
    <property type="entry name" value="alpha/beta-Hydrolases"/>
    <property type="match status" value="1"/>
</dbReference>
<gene>
    <name evidence="4" type="ORF">Poli38472_002914</name>
</gene>
<protein>
    <recommendedName>
        <fullName evidence="6">Serine carboxypeptidase</fullName>
    </recommendedName>
</protein>
<evidence type="ECO:0000256" key="1">
    <source>
        <dbReference type="ARBA" id="ARBA00009431"/>
    </source>
</evidence>
<dbReference type="AlphaFoldDB" id="A0A8K1C5T4"/>
<keyword evidence="5" id="KW-1185">Reference proteome</keyword>
<dbReference type="GO" id="GO:0004185">
    <property type="term" value="F:serine-type carboxypeptidase activity"/>
    <property type="evidence" value="ECO:0007669"/>
    <property type="project" value="InterPro"/>
</dbReference>
<keyword evidence="3" id="KW-0472">Membrane</keyword>
<proteinExistence type="inferred from homology"/>